<dbReference type="EC" id="1.3.99.33" evidence="3"/>
<dbReference type="EMBL" id="JANGAC010000004">
    <property type="protein sequence ID" value="MCQ4922853.1"/>
    <property type="molecule type" value="Genomic_DNA"/>
</dbReference>
<keyword evidence="12" id="KW-1185">Reference proteome</keyword>
<evidence type="ECO:0000256" key="3">
    <source>
        <dbReference type="ARBA" id="ARBA00013137"/>
    </source>
</evidence>
<evidence type="ECO:0000256" key="1">
    <source>
        <dbReference type="ARBA" id="ARBA00001917"/>
    </source>
</evidence>
<dbReference type="InterPro" id="IPR003953">
    <property type="entry name" value="FAD-dep_OxRdtase_2_FAD-bd"/>
</dbReference>
<dbReference type="Gene3D" id="3.50.50.60">
    <property type="entry name" value="FAD/NAD(P)-binding domain"/>
    <property type="match status" value="1"/>
</dbReference>
<name>A0ABT1S8Q5_9FIRM</name>
<evidence type="ECO:0000256" key="4">
    <source>
        <dbReference type="ARBA" id="ARBA00015872"/>
    </source>
</evidence>
<comment type="cofactor">
    <cofactor evidence="2">
        <name>FAD</name>
        <dbReference type="ChEBI" id="CHEBI:57692"/>
    </cofactor>
</comment>
<comment type="caution">
    <text evidence="11">The sequence shown here is derived from an EMBL/GenBank/DDBJ whole genome shotgun (WGS) entry which is preliminary data.</text>
</comment>
<evidence type="ECO:0000256" key="6">
    <source>
        <dbReference type="ARBA" id="ARBA00022827"/>
    </source>
</evidence>
<dbReference type="InterPro" id="IPR007329">
    <property type="entry name" value="FMN-bd"/>
</dbReference>
<evidence type="ECO:0000313" key="11">
    <source>
        <dbReference type="EMBL" id="MCQ4922853.1"/>
    </source>
</evidence>
<organism evidence="11 12">
    <name type="scientific">Tissierella carlieri</name>
    <dbReference type="NCBI Taxonomy" id="689904"/>
    <lineage>
        <taxon>Bacteria</taxon>
        <taxon>Bacillati</taxon>
        <taxon>Bacillota</taxon>
        <taxon>Tissierellia</taxon>
        <taxon>Tissierellales</taxon>
        <taxon>Tissierellaceae</taxon>
        <taxon>Tissierella</taxon>
    </lineage>
</organism>
<accession>A0ABT1S8Q5</accession>
<dbReference type="PANTHER" id="PTHR43400:SF10">
    <property type="entry name" value="3-OXOSTEROID 1-DEHYDROGENASE"/>
    <property type="match status" value="1"/>
</dbReference>
<evidence type="ECO:0000256" key="7">
    <source>
        <dbReference type="ARBA" id="ARBA00023002"/>
    </source>
</evidence>
<evidence type="ECO:0000256" key="2">
    <source>
        <dbReference type="ARBA" id="ARBA00001974"/>
    </source>
</evidence>
<sequence length="599" mass="64838">MKRVIVFVLILAMMTSALVGCSQTSEPMISEKTEMAFTPGVYEGEAKGMKSIIKVQVTVDEEKITEVKVIEQAESERLFSYANDSVPAAIVQHQSVAVDTVAGATMSSIGIIQATKDALKKSGANMDLLNIKPEKPELIEGEDEEYDVVVVGAGAAGLSAAIELGKNDNISILVLEKMPFTGGSLALSGGLFWTGNGSKYVTEESFTSESLLEWFEMRSETKSNEALVKHIANIAGETFDYLIDNGAPWDVESATETYPDSGIYRFETNRGAKLTKFRDDAAGNQAAEFLLNFAKESGAEIRVNSKVTSLIVDNNDVIKGVNVEDREKKYTVNAKKIILATGGFGNNRKLLEEFDPDSAGKWPFLAAGSTGDGIEMTRELGIEIVGNGVMSYEALTPNMGYKGEVGSLVWVPELFVNKDGKRFVDETGQSTDIALQIYLQPEDIGYGIDDSKSDRVEDYEKGVEQGLILKGETLEELADLMGVNKENFLATVKKYNETVENGTEDEFGSIIEKMKPPTKGPFYAVPTRACIIGTMPGLMVNENCEVLGSNGQPIENLFAAGELVFGNIFNRVYPATGTAIAQAIYTGKIAGEAANDQLK</sequence>
<evidence type="ECO:0000256" key="8">
    <source>
        <dbReference type="ARBA" id="ARBA00049922"/>
    </source>
</evidence>
<keyword evidence="6" id="KW-0274">FAD</keyword>
<feature type="domain" description="FMN-binding" evidence="10">
    <location>
        <begin position="48"/>
        <end position="122"/>
    </location>
</feature>
<evidence type="ECO:0000256" key="5">
    <source>
        <dbReference type="ARBA" id="ARBA00022630"/>
    </source>
</evidence>
<feature type="signal peptide" evidence="9">
    <location>
        <begin position="1"/>
        <end position="19"/>
    </location>
</feature>
<proteinExistence type="predicted"/>
<dbReference type="RefSeq" id="WP_256310961.1">
    <property type="nucleotide sequence ID" value="NZ_JANGAC010000004.1"/>
</dbReference>
<dbReference type="Gene3D" id="3.90.1010.20">
    <property type="match status" value="1"/>
</dbReference>
<dbReference type="PROSITE" id="PS51257">
    <property type="entry name" value="PROKAR_LIPOPROTEIN"/>
    <property type="match status" value="1"/>
</dbReference>
<keyword evidence="5" id="KW-0285">Flavoprotein</keyword>
<dbReference type="InterPro" id="IPR036188">
    <property type="entry name" value="FAD/NAD-bd_sf"/>
</dbReference>
<dbReference type="InterPro" id="IPR027477">
    <property type="entry name" value="Succ_DH/fumarate_Rdtase_cat_sf"/>
</dbReference>
<dbReference type="Gene3D" id="3.90.700.10">
    <property type="entry name" value="Succinate dehydrogenase/fumarate reductase flavoprotein, catalytic domain"/>
    <property type="match status" value="1"/>
</dbReference>
<protein>
    <recommendedName>
        <fullName evidence="4">Urocanate reductase</fullName>
        <ecNumber evidence="3">1.3.99.33</ecNumber>
    </recommendedName>
</protein>
<keyword evidence="9" id="KW-0732">Signal</keyword>
<dbReference type="Proteomes" id="UP001524478">
    <property type="component" value="Unassembled WGS sequence"/>
</dbReference>
<dbReference type="Pfam" id="PF00890">
    <property type="entry name" value="FAD_binding_2"/>
    <property type="match status" value="1"/>
</dbReference>
<dbReference type="SUPFAM" id="SSF51905">
    <property type="entry name" value="FAD/NAD(P)-binding domain"/>
    <property type="match status" value="1"/>
</dbReference>
<dbReference type="SUPFAM" id="SSF56425">
    <property type="entry name" value="Succinate dehydrogenase/fumarate reductase flavoprotein, catalytic domain"/>
    <property type="match status" value="1"/>
</dbReference>
<comment type="cofactor">
    <cofactor evidence="1">
        <name>FMN</name>
        <dbReference type="ChEBI" id="CHEBI:58210"/>
    </cofactor>
</comment>
<reference evidence="11 12" key="1">
    <citation type="submission" date="2022-06" db="EMBL/GenBank/DDBJ databases">
        <title>Isolation of gut microbiota from human fecal samples.</title>
        <authorList>
            <person name="Pamer E.G."/>
            <person name="Barat B."/>
            <person name="Waligurski E."/>
            <person name="Medina S."/>
            <person name="Paddock L."/>
            <person name="Mostad J."/>
        </authorList>
    </citation>
    <scope>NUCLEOTIDE SEQUENCE [LARGE SCALE GENOMIC DNA]</scope>
    <source>
        <strain evidence="11 12">DFI.7.95</strain>
    </source>
</reference>
<comment type="catalytic activity">
    <reaction evidence="8">
        <text>dihydrourocanate + A = urocanate + AH2</text>
        <dbReference type="Rhea" id="RHEA:36059"/>
        <dbReference type="ChEBI" id="CHEBI:13193"/>
        <dbReference type="ChEBI" id="CHEBI:17499"/>
        <dbReference type="ChEBI" id="CHEBI:27247"/>
        <dbReference type="ChEBI" id="CHEBI:72991"/>
        <dbReference type="EC" id="1.3.99.33"/>
    </reaction>
</comment>
<feature type="chain" id="PRO_5046467438" description="Urocanate reductase" evidence="9">
    <location>
        <begin position="20"/>
        <end position="599"/>
    </location>
</feature>
<evidence type="ECO:0000259" key="10">
    <source>
        <dbReference type="SMART" id="SM00900"/>
    </source>
</evidence>
<gene>
    <name evidence="11" type="ORF">NE686_07145</name>
</gene>
<dbReference type="Pfam" id="PF04205">
    <property type="entry name" value="FMN_bind"/>
    <property type="match status" value="1"/>
</dbReference>
<dbReference type="PANTHER" id="PTHR43400">
    <property type="entry name" value="FUMARATE REDUCTASE"/>
    <property type="match status" value="1"/>
</dbReference>
<evidence type="ECO:0000256" key="9">
    <source>
        <dbReference type="SAM" id="SignalP"/>
    </source>
</evidence>
<dbReference type="InterPro" id="IPR050315">
    <property type="entry name" value="FAD-oxidoreductase_2"/>
</dbReference>
<dbReference type="SMART" id="SM00900">
    <property type="entry name" value="FMN_bind"/>
    <property type="match status" value="1"/>
</dbReference>
<evidence type="ECO:0000313" key="12">
    <source>
        <dbReference type="Proteomes" id="UP001524478"/>
    </source>
</evidence>
<keyword evidence="7" id="KW-0560">Oxidoreductase</keyword>